<evidence type="ECO:0000256" key="2">
    <source>
        <dbReference type="ARBA" id="ARBA00004409"/>
    </source>
</evidence>
<keyword evidence="9 12" id="KW-0472">Membrane</keyword>
<reference evidence="16" key="1">
    <citation type="submission" date="2015-10" db="EMBL/GenBank/DDBJ databases">
        <authorList>
            <person name="Devillers H."/>
        </authorList>
    </citation>
    <scope>NUCLEOTIDE SEQUENCE [LARGE SCALE GENOMIC DNA]</scope>
</reference>
<comment type="similarity">
    <text evidence="10 12">Belongs to the BOS1 family.</text>
</comment>
<dbReference type="OrthoDB" id="158360at2759"/>
<dbReference type="GO" id="GO:0005484">
    <property type="term" value="F:SNAP receptor activity"/>
    <property type="evidence" value="ECO:0007669"/>
    <property type="project" value="InterPro"/>
</dbReference>
<evidence type="ECO:0000256" key="12">
    <source>
        <dbReference type="PIRNR" id="PIRNR028865"/>
    </source>
</evidence>
<accession>A0A0P1KUG4</accession>
<proteinExistence type="inferred from homology"/>
<dbReference type="GO" id="GO:0012507">
    <property type="term" value="C:ER to Golgi transport vesicle membrane"/>
    <property type="evidence" value="ECO:0007669"/>
    <property type="project" value="TreeGrafter"/>
</dbReference>
<keyword evidence="7 14" id="KW-1133">Transmembrane helix</keyword>
<dbReference type="AlphaFoldDB" id="A0A0P1KUG4"/>
<evidence type="ECO:0000256" key="6">
    <source>
        <dbReference type="ARBA" id="ARBA00022927"/>
    </source>
</evidence>
<name>A0A0P1KUG4_9SACH</name>
<dbReference type="Pfam" id="PF12352">
    <property type="entry name" value="V-SNARE_C"/>
    <property type="match status" value="1"/>
</dbReference>
<dbReference type="GO" id="GO:0031902">
    <property type="term" value="C:late endosome membrane"/>
    <property type="evidence" value="ECO:0007669"/>
    <property type="project" value="TreeGrafter"/>
</dbReference>
<dbReference type="GO" id="GO:0000139">
    <property type="term" value="C:Golgi membrane"/>
    <property type="evidence" value="ECO:0007669"/>
    <property type="project" value="UniProtKB-SubCell"/>
</dbReference>
<evidence type="ECO:0000256" key="11">
    <source>
        <dbReference type="ARBA" id="ARBA00040957"/>
    </source>
</evidence>
<dbReference type="PANTHER" id="PTHR21230">
    <property type="entry name" value="VESICLE TRANSPORT V-SNARE PROTEIN VTI1-RELATED"/>
    <property type="match status" value="1"/>
</dbReference>
<keyword evidence="4 14" id="KW-0812">Transmembrane</keyword>
<evidence type="ECO:0000256" key="10">
    <source>
        <dbReference type="ARBA" id="ARBA00037983"/>
    </source>
</evidence>
<keyword evidence="3 12" id="KW-0813">Transport</keyword>
<keyword evidence="16" id="KW-1185">Reference proteome</keyword>
<keyword evidence="8" id="KW-0333">Golgi apparatus</keyword>
<dbReference type="GO" id="GO:0006906">
    <property type="term" value="P:vesicle fusion"/>
    <property type="evidence" value="ECO:0007669"/>
    <property type="project" value="TreeGrafter"/>
</dbReference>
<evidence type="ECO:0000313" key="16">
    <source>
        <dbReference type="Proteomes" id="UP000236544"/>
    </source>
</evidence>
<organism evidence="15 16">
    <name type="scientific">Lachancea quebecensis</name>
    <dbReference type="NCBI Taxonomy" id="1654605"/>
    <lineage>
        <taxon>Eukaryota</taxon>
        <taxon>Fungi</taxon>
        <taxon>Dikarya</taxon>
        <taxon>Ascomycota</taxon>
        <taxon>Saccharomycotina</taxon>
        <taxon>Saccharomycetes</taxon>
        <taxon>Saccharomycetales</taxon>
        <taxon>Saccharomycetaceae</taxon>
        <taxon>Lachancea</taxon>
    </lineage>
</organism>
<keyword evidence="5" id="KW-0931">ER-Golgi transport</keyword>
<comment type="subcellular location">
    <subcellularLocation>
        <location evidence="1">Endoplasmic reticulum membrane</location>
        <topology evidence="1">Single-pass type IV membrane protein</topology>
    </subcellularLocation>
    <subcellularLocation>
        <location evidence="2">Golgi apparatus membrane</location>
        <topology evidence="2">Single-pass type IV membrane protein</topology>
    </subcellularLocation>
</comment>
<evidence type="ECO:0000256" key="7">
    <source>
        <dbReference type="ARBA" id="ARBA00022989"/>
    </source>
</evidence>
<evidence type="ECO:0000256" key="8">
    <source>
        <dbReference type="ARBA" id="ARBA00023034"/>
    </source>
</evidence>
<dbReference type="GO" id="GO:0015031">
    <property type="term" value="P:protein transport"/>
    <property type="evidence" value="ECO:0007669"/>
    <property type="project" value="UniProtKB-KW"/>
</dbReference>
<feature type="compositionally biased region" description="Polar residues" evidence="13">
    <location>
        <begin position="97"/>
        <end position="114"/>
    </location>
</feature>
<feature type="region of interest" description="Disordered" evidence="13">
    <location>
        <begin position="96"/>
        <end position="138"/>
    </location>
</feature>
<evidence type="ECO:0000256" key="13">
    <source>
        <dbReference type="SAM" id="MobiDB-lite"/>
    </source>
</evidence>
<evidence type="ECO:0000256" key="14">
    <source>
        <dbReference type="SAM" id="Phobius"/>
    </source>
</evidence>
<dbReference type="EMBL" id="LN890530">
    <property type="protein sequence ID" value="CUS22769.1"/>
    <property type="molecule type" value="Genomic_DNA"/>
</dbReference>
<evidence type="ECO:0000256" key="5">
    <source>
        <dbReference type="ARBA" id="ARBA00022892"/>
    </source>
</evidence>
<dbReference type="GO" id="GO:0005789">
    <property type="term" value="C:endoplasmic reticulum membrane"/>
    <property type="evidence" value="ECO:0007669"/>
    <property type="project" value="UniProtKB-SubCell"/>
</dbReference>
<evidence type="ECO:0000313" key="15">
    <source>
        <dbReference type="EMBL" id="CUS22769.1"/>
    </source>
</evidence>
<dbReference type="GO" id="GO:0031201">
    <property type="term" value="C:SNARE complex"/>
    <property type="evidence" value="ECO:0007669"/>
    <property type="project" value="TreeGrafter"/>
</dbReference>
<dbReference type="PIRSF" id="PIRSF028865">
    <property type="entry name" value="Membrin-2"/>
    <property type="match status" value="1"/>
</dbReference>
<evidence type="ECO:0000256" key="4">
    <source>
        <dbReference type="ARBA" id="ARBA00022692"/>
    </source>
</evidence>
<evidence type="ECO:0000256" key="9">
    <source>
        <dbReference type="ARBA" id="ARBA00023136"/>
    </source>
</evidence>
<sequence>MNALFNHATKQKTLLQRDLNRFEKELAVAPISLQGAIAATLVSLEKTIAQYKELLTRQFAGSSKEEEASRAKYQDRLESLQQDFEAAKTRFQALKKQCSSNNPREQLLKSSSNPFDEDSTMSKRNTAGSPGVGQAGNAGSGSQLPLFQGLQKEHSVFERGNAQLDYILEMGQQSLGDIIDQNAVLRKMEVQMTKSMQTLGVSNETINKINKRVFKDKFIFWIALALMLAGFYFVLKWLR</sequence>
<comment type="function">
    <text evidence="12">SNARE required for protein transport between the ER and the Golgi complex.</text>
</comment>
<evidence type="ECO:0000256" key="3">
    <source>
        <dbReference type="ARBA" id="ARBA00022448"/>
    </source>
</evidence>
<dbReference type="GO" id="GO:0000149">
    <property type="term" value="F:SNARE binding"/>
    <property type="evidence" value="ECO:0007669"/>
    <property type="project" value="TreeGrafter"/>
</dbReference>
<dbReference type="PANTHER" id="PTHR21230:SF1">
    <property type="entry name" value="GOLGI SNAP RECEPTOR COMPLEX MEMBER 2"/>
    <property type="match status" value="1"/>
</dbReference>
<dbReference type="InterPro" id="IPR027027">
    <property type="entry name" value="GOSR2/Membrin/Bos1"/>
</dbReference>
<protein>
    <recommendedName>
        <fullName evidence="11 12">Protein transport protein BOS1</fullName>
    </recommendedName>
</protein>
<gene>
    <name evidence="15" type="ORF">LAQU0_S06e05600g</name>
</gene>
<feature type="transmembrane region" description="Helical" evidence="14">
    <location>
        <begin position="218"/>
        <end position="238"/>
    </location>
</feature>
<evidence type="ECO:0000256" key="1">
    <source>
        <dbReference type="ARBA" id="ARBA00004163"/>
    </source>
</evidence>
<dbReference type="Proteomes" id="UP000236544">
    <property type="component" value="Unassembled WGS sequence"/>
</dbReference>
<keyword evidence="6 12" id="KW-0653">Protein transport</keyword>
<dbReference type="GO" id="GO:0006888">
    <property type="term" value="P:endoplasmic reticulum to Golgi vesicle-mediated transport"/>
    <property type="evidence" value="ECO:0007669"/>
    <property type="project" value="TreeGrafter"/>
</dbReference>